<dbReference type="AlphaFoldDB" id="A0A4S3KEJ6"/>
<protein>
    <submittedName>
        <fullName evidence="1">Uncharacterized protein</fullName>
    </submittedName>
</protein>
<dbReference type="OrthoDB" id="6853546at2"/>
<organism evidence="1 2">
    <name type="scientific">Rhodanobacter lindaniclasticus</name>
    <dbReference type="NCBI Taxonomy" id="75310"/>
    <lineage>
        <taxon>Bacteria</taxon>
        <taxon>Pseudomonadati</taxon>
        <taxon>Pseudomonadota</taxon>
        <taxon>Gammaproteobacteria</taxon>
        <taxon>Lysobacterales</taxon>
        <taxon>Rhodanobacteraceae</taxon>
        <taxon>Rhodanobacter</taxon>
    </lineage>
</organism>
<reference evidence="1 2" key="1">
    <citation type="submission" date="2017-02" db="EMBL/GenBank/DDBJ databases">
        <title>Whole genome sequencing of Rhodanobacter lindaniclasticus DSM 17932.</title>
        <authorList>
            <person name="Kumar S."/>
            <person name="Patil P."/>
            <person name="Patil P.B."/>
        </authorList>
    </citation>
    <scope>NUCLEOTIDE SEQUENCE [LARGE SCALE GENOMIC DNA]</scope>
    <source>
        <strain evidence="1 2">DSM 17932</strain>
    </source>
</reference>
<name>A0A4S3KEJ6_9GAMM</name>
<dbReference type="EMBL" id="MWIO01000030">
    <property type="protein sequence ID" value="THD06965.1"/>
    <property type="molecule type" value="Genomic_DNA"/>
</dbReference>
<evidence type="ECO:0000313" key="2">
    <source>
        <dbReference type="Proteomes" id="UP000306317"/>
    </source>
</evidence>
<evidence type="ECO:0000313" key="1">
    <source>
        <dbReference type="EMBL" id="THD06965.1"/>
    </source>
</evidence>
<gene>
    <name evidence="1" type="ORF">B1991_11620</name>
</gene>
<keyword evidence="2" id="KW-1185">Reference proteome</keyword>
<proteinExistence type="predicted"/>
<sequence length="176" mass="19731">MSHGDPDHPDRNPHPVQRYEIIAIAEAPGPWDSVKGYLTYEVVNPACTPENKFLGVHIMPREVGLHIGMTRVDEKTWKGYFYRDYLQDEDYYGLGTCHWDPTSVGGVFVVHGMSFGSGDTLDGLLQKGSETEYFKKSEFLDRSSKIGGYGTILDPAVIRNTEAFFPITVAIREAVQ</sequence>
<dbReference type="RefSeq" id="WP_136258842.1">
    <property type="nucleotide sequence ID" value="NZ_MWIO01000030.1"/>
</dbReference>
<dbReference type="Proteomes" id="UP000306317">
    <property type="component" value="Unassembled WGS sequence"/>
</dbReference>
<accession>A0A4S3KEJ6</accession>
<comment type="caution">
    <text evidence="1">The sequence shown here is derived from an EMBL/GenBank/DDBJ whole genome shotgun (WGS) entry which is preliminary data.</text>
</comment>